<reference evidence="3" key="1">
    <citation type="submission" date="2016-02" db="EMBL/GenBank/DDBJ databases">
        <title>Draft genome sequence of Microdochium bolleyi, a fungal endophyte of beachgrass.</title>
        <authorList>
            <consortium name="DOE Joint Genome Institute"/>
            <person name="David A.S."/>
            <person name="May G."/>
            <person name="Haridas S."/>
            <person name="Lim J."/>
            <person name="Wang M."/>
            <person name="Labutti K."/>
            <person name="Lipzen A."/>
            <person name="Barry K."/>
            <person name="Grigoriev I.V."/>
        </authorList>
    </citation>
    <scope>NUCLEOTIDE SEQUENCE [LARGE SCALE GENOMIC DNA]</scope>
    <source>
        <strain evidence="3">J235TASD1</strain>
    </source>
</reference>
<dbReference type="AlphaFoldDB" id="A0A136ITI1"/>
<dbReference type="Proteomes" id="UP000070501">
    <property type="component" value="Unassembled WGS sequence"/>
</dbReference>
<dbReference type="OrthoDB" id="771136at2759"/>
<evidence type="ECO:0000259" key="1">
    <source>
        <dbReference type="PROSITE" id="PS51767"/>
    </source>
</evidence>
<organism evidence="2 3">
    <name type="scientific">Microdochium bolleyi</name>
    <dbReference type="NCBI Taxonomy" id="196109"/>
    <lineage>
        <taxon>Eukaryota</taxon>
        <taxon>Fungi</taxon>
        <taxon>Dikarya</taxon>
        <taxon>Ascomycota</taxon>
        <taxon>Pezizomycotina</taxon>
        <taxon>Sordariomycetes</taxon>
        <taxon>Xylariomycetidae</taxon>
        <taxon>Xylariales</taxon>
        <taxon>Microdochiaceae</taxon>
        <taxon>Microdochium</taxon>
    </lineage>
</organism>
<gene>
    <name evidence="2" type="ORF">Micbo1qcDRAFT_166801</name>
</gene>
<dbReference type="STRING" id="196109.A0A136ITI1"/>
<keyword evidence="3" id="KW-1185">Reference proteome</keyword>
<name>A0A136ITI1_9PEZI</name>
<dbReference type="EMBL" id="KQ964259">
    <property type="protein sequence ID" value="KXJ88158.1"/>
    <property type="molecule type" value="Genomic_DNA"/>
</dbReference>
<evidence type="ECO:0000313" key="3">
    <source>
        <dbReference type="Proteomes" id="UP000070501"/>
    </source>
</evidence>
<dbReference type="InParanoid" id="A0A136ITI1"/>
<accession>A0A136ITI1</accession>
<feature type="domain" description="Peptidase A1" evidence="1">
    <location>
        <begin position="57"/>
        <end position="437"/>
    </location>
</feature>
<sequence>MPQADPAVNRTRHSTMASSSSSKILALAGALAGAAQMAEAGVPTVAMPVFMGYGYERRVATNIVLPYATIEATYDSGSSDFFLFENNSTMNWGCPYLSCQGQCNATVPADISYNPALSLTKTNVTAVDTIYGYGGGLSKMYLSDKRLTDTLTFGNTFGDTVTVPDVDFALAQYLQQRIRDTGSCSPVPTYSRAILGVAAYVHDPTGEAANTQGPSLRETLFQSGRIKARTQSLWLDKPRPGVLSGAQDLTGVGLLGGIDTSKYTGPLVRIPRTGGAYSVDQYYTYAPNITVNGVGAPLEMQFDYGGRGVNMSECLLDSGAGGEAFNPVDPQAFFNATGLRENPARGSGQGQNLAWPAPCDQIPADQFLEYNFVTAREGETAKVRIPMTLYHRYQDPQDTELGWCTMSILLYGCGMSRTFSAAVFFAADDDNNEMAIAQGGISEPGSPVDPASVVLRIP</sequence>
<dbReference type="InterPro" id="IPR021109">
    <property type="entry name" value="Peptidase_aspartic_dom_sf"/>
</dbReference>
<dbReference type="InterPro" id="IPR033121">
    <property type="entry name" value="PEPTIDASE_A1"/>
</dbReference>
<dbReference type="SUPFAM" id="SSF50630">
    <property type="entry name" value="Acid proteases"/>
    <property type="match status" value="1"/>
</dbReference>
<dbReference type="Gene3D" id="2.40.70.10">
    <property type="entry name" value="Acid Proteases"/>
    <property type="match status" value="2"/>
</dbReference>
<proteinExistence type="predicted"/>
<dbReference type="PROSITE" id="PS51767">
    <property type="entry name" value="PEPTIDASE_A1"/>
    <property type="match status" value="1"/>
</dbReference>
<evidence type="ECO:0000313" key="2">
    <source>
        <dbReference type="EMBL" id="KXJ88158.1"/>
    </source>
</evidence>
<dbReference type="Pfam" id="PF00026">
    <property type="entry name" value="Asp"/>
    <property type="match status" value="1"/>
</dbReference>
<protein>
    <submittedName>
        <fullName evidence="2">Aspartic peptidase domain-containing protein</fullName>
    </submittedName>
</protein>